<dbReference type="AlphaFoldDB" id="A0A3P5WK47"/>
<evidence type="ECO:0000259" key="2">
    <source>
        <dbReference type="Pfam" id="PF13501"/>
    </source>
</evidence>
<sequence length="149" mass="15864">MTIPRRHVLLGLATTLVPLPVLATPPEVRDRIATLFGPGPLLQGPITLDLPALAETGNSVPLTVLVESPMTGEDRITRLALFAEENPRPVVCEVAFGPRACAASLTTNIRLAATQSIVCVAQHLDGRLLTARREVRVVVGACTTLPGRY</sequence>
<gene>
    <name evidence="3" type="ORF">XINFAN_00239</name>
</gene>
<accession>A0A3P5WK47</accession>
<dbReference type="InterPro" id="IPR016568">
    <property type="entry name" value="Sulphur_oxidation_SoxY"/>
</dbReference>
<evidence type="ECO:0000256" key="1">
    <source>
        <dbReference type="SAM" id="SignalP"/>
    </source>
</evidence>
<dbReference type="EMBL" id="UXAW01000031">
    <property type="protein sequence ID" value="VDC19837.1"/>
    <property type="molecule type" value="Genomic_DNA"/>
</dbReference>
<dbReference type="Proteomes" id="UP000277498">
    <property type="component" value="Unassembled WGS sequence"/>
</dbReference>
<dbReference type="PIRSF" id="PIRSF010312">
    <property type="entry name" value="Sulphur_oxidation_SoxY"/>
    <property type="match status" value="1"/>
</dbReference>
<name>A0A3P5WK47_9RHOB</name>
<keyword evidence="1" id="KW-0732">Signal</keyword>
<protein>
    <submittedName>
        <fullName evidence="3">Sulfur oxidation protein SoxY</fullName>
    </submittedName>
</protein>
<dbReference type="Gene3D" id="2.60.40.2470">
    <property type="entry name" value="SoxY domain"/>
    <property type="match status" value="1"/>
</dbReference>
<feature type="signal peptide" evidence="1">
    <location>
        <begin position="1"/>
        <end position="23"/>
    </location>
</feature>
<dbReference type="InterPro" id="IPR038162">
    <property type="entry name" value="SoxY_sf"/>
</dbReference>
<dbReference type="InterPro" id="IPR032711">
    <property type="entry name" value="SoxY"/>
</dbReference>
<organism evidence="3 4">
    <name type="scientific">Pseudogemmobacter humi</name>
    <dbReference type="NCBI Taxonomy" id="2483812"/>
    <lineage>
        <taxon>Bacteria</taxon>
        <taxon>Pseudomonadati</taxon>
        <taxon>Pseudomonadota</taxon>
        <taxon>Alphaproteobacteria</taxon>
        <taxon>Rhodobacterales</taxon>
        <taxon>Paracoccaceae</taxon>
        <taxon>Pseudogemmobacter</taxon>
    </lineage>
</organism>
<evidence type="ECO:0000313" key="4">
    <source>
        <dbReference type="Proteomes" id="UP000277498"/>
    </source>
</evidence>
<feature type="domain" description="Ig-like SoxY" evidence="2">
    <location>
        <begin position="35"/>
        <end position="142"/>
    </location>
</feature>
<dbReference type="OrthoDB" id="9804570at2"/>
<dbReference type="RefSeq" id="WP_160144509.1">
    <property type="nucleotide sequence ID" value="NZ_UXAW01000031.1"/>
</dbReference>
<feature type="chain" id="PRO_5018193100" evidence="1">
    <location>
        <begin position="24"/>
        <end position="149"/>
    </location>
</feature>
<evidence type="ECO:0000313" key="3">
    <source>
        <dbReference type="EMBL" id="VDC19837.1"/>
    </source>
</evidence>
<proteinExistence type="predicted"/>
<reference evidence="3 4" key="1">
    <citation type="submission" date="2018-11" db="EMBL/GenBank/DDBJ databases">
        <authorList>
            <person name="Criscuolo A."/>
        </authorList>
    </citation>
    <scope>NUCLEOTIDE SEQUENCE [LARGE SCALE GENOMIC DNA]</scope>
    <source>
        <strain evidence="3">ACIP111625</strain>
    </source>
</reference>
<keyword evidence="4" id="KW-1185">Reference proteome</keyword>
<dbReference type="Pfam" id="PF13501">
    <property type="entry name" value="SoxY"/>
    <property type="match status" value="1"/>
</dbReference>